<gene>
    <name evidence="2" type="ORF">AFUS01_LOCUS26345</name>
</gene>
<name>A0A8J2P553_9HEXA</name>
<comment type="caution">
    <text evidence="2">The sequence shown here is derived from an EMBL/GenBank/DDBJ whole genome shotgun (WGS) entry which is preliminary data.</text>
</comment>
<evidence type="ECO:0000256" key="1">
    <source>
        <dbReference type="SAM" id="MobiDB-lite"/>
    </source>
</evidence>
<keyword evidence="3" id="KW-1185">Reference proteome</keyword>
<dbReference type="Proteomes" id="UP000708208">
    <property type="component" value="Unassembled WGS sequence"/>
</dbReference>
<protein>
    <submittedName>
        <fullName evidence="2">Uncharacterized protein</fullName>
    </submittedName>
</protein>
<dbReference type="AlphaFoldDB" id="A0A8J2P553"/>
<evidence type="ECO:0000313" key="2">
    <source>
        <dbReference type="EMBL" id="CAG7815681.1"/>
    </source>
</evidence>
<feature type="non-terminal residue" evidence="2">
    <location>
        <position position="248"/>
    </location>
</feature>
<reference evidence="2" key="1">
    <citation type="submission" date="2021-06" db="EMBL/GenBank/DDBJ databases">
        <authorList>
            <person name="Hodson N. C."/>
            <person name="Mongue J. A."/>
            <person name="Jaron S. K."/>
        </authorList>
    </citation>
    <scope>NUCLEOTIDE SEQUENCE</scope>
</reference>
<feature type="non-terminal residue" evidence="2">
    <location>
        <position position="1"/>
    </location>
</feature>
<proteinExistence type="predicted"/>
<organism evidence="2 3">
    <name type="scientific">Allacma fusca</name>
    <dbReference type="NCBI Taxonomy" id="39272"/>
    <lineage>
        <taxon>Eukaryota</taxon>
        <taxon>Metazoa</taxon>
        <taxon>Ecdysozoa</taxon>
        <taxon>Arthropoda</taxon>
        <taxon>Hexapoda</taxon>
        <taxon>Collembola</taxon>
        <taxon>Symphypleona</taxon>
        <taxon>Sminthuridae</taxon>
        <taxon>Allacma</taxon>
    </lineage>
</organism>
<sequence>MQPNNEPARKLPRFAQDTQSMNRSGDGEGNEQVIMKLDYIKLQNDTILSLLKNLEKRIVAIERSKSTEVQLANLHSRQMSTSIPLGGQLHVLSNVVGHRQANIDPDGKCNDDKRDCDEFSHVNTADQMLLKAEWLMQVRETPSETEFNCRLCYDGVDKKCGSFKLKKDDPEKTEDRTRAFRNFKQTVRRHAITANHLSKLSAAMGEKTCIDPRNKQAGLILGTLTWSLVTKFKTINAYEQQVASFADL</sequence>
<dbReference type="EMBL" id="CAJVCH010350558">
    <property type="protein sequence ID" value="CAG7815681.1"/>
    <property type="molecule type" value="Genomic_DNA"/>
</dbReference>
<evidence type="ECO:0000313" key="3">
    <source>
        <dbReference type="Proteomes" id="UP000708208"/>
    </source>
</evidence>
<feature type="region of interest" description="Disordered" evidence="1">
    <location>
        <begin position="1"/>
        <end position="29"/>
    </location>
</feature>
<accession>A0A8J2P553</accession>